<comment type="caution">
    <text evidence="1">The sequence shown here is derived from an EMBL/GenBank/DDBJ whole genome shotgun (WGS) entry which is preliminary data.</text>
</comment>
<keyword evidence="2" id="KW-1185">Reference proteome</keyword>
<accession>A0ABP1GH54</accession>
<protein>
    <submittedName>
        <fullName evidence="1">Uncharacterized protein</fullName>
    </submittedName>
</protein>
<sequence>MQIVISNTRVQQIQIPNALSFIFAAKFGSEYKLISPNKINIEDLPNCVSTLSEGQCILQADLPVSQVINMDLQIDLIGVYALNPKSPNELVAIPLQTQIVDFYQLLLQTASTDIKLKYNVGGDYLSTQYPGIYSDSLQIEPIEAIFTVDIVNRPVLNGRQADMVLTLSACQEMQIDDHCWQAELSIGDHAYIYDSGYIEQNMALHLSQAQQNAFLNDLTQPIKPKPSSFTVKFPTRSEFSVGPKPFQAQIQSYLSEFQQKIQEPTDKKKKSTFKFVQEAFEAFCVTQHKSRLQNPTKILLAENSTPNINIKLKLSQKNYNAEKQEKSAQKSQFGTVFGVLRSNFAEPKEIELKNYQFVSSGKINGSQTHLLQVDVNGVFYPFDGYLHGESSELKKNTKLSPMDYPDQVNRINSNAIIGIQSIQNKLERIQLKTQQNGIGQKQIMPLLEVYQKNMKSIEHVNQLYNKLHKLCAFTQVYTYNQEQISFPEFYLMLKFEFPLGLKHITPQAPEEITLVADFKLVNGVVEPDEKPSNIMHMVEQTKSFLNKIGDKIFLEQKPQSRNDPQRSVAQQRLQQKQFIQKTFALRGLSGKIQSRQLTLPKMIARQSSLDIKQFTETILGEGLVGQFIDIITAEMAELGANGYSNPTEFANQLLNVNERVLTKLKYEQNVTGKNGISPQRAFSHKNESPKINQVLRNISKAKMNQSIEFQQSPEQRRIAKFIKQNYFQVFQLTATNTDRYLKAAQRQFYAIVQRYSETQKPENLVKFLQAAGIQGIFSDLCSCLLICGMKLAQPIQLRSELDEDLINDNITIPLQFITQMMKEENWQSIFNAQLAMLVFCLKSSEQKQIVLEPYENEAKHELTSTVEHISIERPLQIDQYHLKLLEPIISSNPNLGLNLLWNRLICPQNINNEPKHEIINRLHQKQVHMNDVKLVFEIINLEQPVFEQTNNLLIKKELKLEIDETGKKIKLPIEQQIQDALKQNLEDDMKQPDCQVITAFLYLIYKLKLASAAQIDDIQKSLQTKLIHQAEVKFRQALMKVQQAINEDGIDPVIQEAEPDTSMNDTASKYSVNKQQSLLVMSKYMNQREKQPQNMISIAHQTAIQEFMAQQMPDFSAVLFQKKTFKTDEDFMLGLLDSGNQTSVRNPTVTRASQLICLAEFLLKRNEKFFAHHAILIAQDMLQSVQQDLINQQMVRIMFCKIRRYLLEERADEANDLFEKIKQNEHGAAINMRMRNSPAYGFLRAQCYQQLSKYAAENEKMVIKQEISRYIFQSLIQLQKVKEFDDLQRGSTNLAETGFFDLEYGYQILEMSIFNSQILLKDTPLKSKYSIAQLADEEDDSPDFQKQPLGSLGSVSFSQHLAQHLLQPPMTATDFLKATNSFHIHQVAEEVEEGNFLPQNQNNVQNILPKPSPKANIINELQERKRARFPIFKAAFALGDLGPGIYSGLSLNAEECPPFSRIWPNNPNKSIHNPKTTINHCQACRINPELK</sequence>
<gene>
    <name evidence="1" type="ORF">HINF_LOCUS1363</name>
</gene>
<organism evidence="1 2">
    <name type="scientific">Hexamita inflata</name>
    <dbReference type="NCBI Taxonomy" id="28002"/>
    <lineage>
        <taxon>Eukaryota</taxon>
        <taxon>Metamonada</taxon>
        <taxon>Diplomonadida</taxon>
        <taxon>Hexamitidae</taxon>
        <taxon>Hexamitinae</taxon>
        <taxon>Hexamita</taxon>
    </lineage>
</organism>
<dbReference type="Proteomes" id="UP001642409">
    <property type="component" value="Unassembled WGS sequence"/>
</dbReference>
<evidence type="ECO:0000313" key="1">
    <source>
        <dbReference type="EMBL" id="CAL5971423.1"/>
    </source>
</evidence>
<proteinExistence type="predicted"/>
<dbReference type="EMBL" id="CAXDID020000002">
    <property type="protein sequence ID" value="CAL5971423.1"/>
    <property type="molecule type" value="Genomic_DNA"/>
</dbReference>
<reference evidence="1 2" key="1">
    <citation type="submission" date="2024-07" db="EMBL/GenBank/DDBJ databases">
        <authorList>
            <person name="Akdeniz Z."/>
        </authorList>
    </citation>
    <scope>NUCLEOTIDE SEQUENCE [LARGE SCALE GENOMIC DNA]</scope>
</reference>
<evidence type="ECO:0000313" key="2">
    <source>
        <dbReference type="Proteomes" id="UP001642409"/>
    </source>
</evidence>
<name>A0ABP1GH54_9EUKA</name>